<proteinExistence type="predicted"/>
<dbReference type="InterPro" id="IPR036582">
    <property type="entry name" value="Mao_N_sf"/>
</dbReference>
<evidence type="ECO:0000259" key="2">
    <source>
        <dbReference type="Pfam" id="PF07833"/>
    </source>
</evidence>
<feature type="region of interest" description="Disordered" evidence="1">
    <location>
        <begin position="33"/>
        <end position="56"/>
    </location>
</feature>
<dbReference type="InterPro" id="IPR012854">
    <property type="entry name" value="Cu_amine_oxidase-like_N"/>
</dbReference>
<dbReference type="SUPFAM" id="SSF55383">
    <property type="entry name" value="Copper amine oxidase, domain N"/>
    <property type="match status" value="2"/>
</dbReference>
<dbReference type="AlphaFoldDB" id="A0A975G9V3"/>
<dbReference type="Proteomes" id="UP000671913">
    <property type="component" value="Chromosome"/>
</dbReference>
<dbReference type="Gene3D" id="3.30.457.10">
    <property type="entry name" value="Copper amine oxidase-like, N-terminal domain"/>
    <property type="match status" value="1"/>
</dbReference>
<evidence type="ECO:0000313" key="4">
    <source>
        <dbReference type="Proteomes" id="UP000671913"/>
    </source>
</evidence>
<accession>A0A975G9V3</accession>
<dbReference type="Pfam" id="PF07833">
    <property type="entry name" value="Cu_amine_oxidN1"/>
    <property type="match status" value="1"/>
</dbReference>
<dbReference type="KEGG" id="aaut:ACETAC_07260"/>
<dbReference type="EMBL" id="CP060096">
    <property type="protein sequence ID" value="QSZ26696.1"/>
    <property type="molecule type" value="Genomic_DNA"/>
</dbReference>
<reference evidence="3" key="1">
    <citation type="submission" date="2020-08" db="EMBL/GenBank/DDBJ databases">
        <title>Genomic insights into the carbon and energy metabolism of the first obligate autotrophic acetogenic bacterium Aceticella autotrophica gen. nov., sp. nov.</title>
        <authorList>
            <person name="Toshchakov S.V."/>
            <person name="Elcheninov A.G."/>
            <person name="Kublanov I.V."/>
            <person name="Frolov E.N."/>
            <person name="Lebedinsky A.V."/>
        </authorList>
    </citation>
    <scope>NUCLEOTIDE SEQUENCE</scope>
    <source>
        <strain evidence="3">3443-3Ac</strain>
    </source>
</reference>
<evidence type="ECO:0000256" key="1">
    <source>
        <dbReference type="SAM" id="MobiDB-lite"/>
    </source>
</evidence>
<gene>
    <name evidence="3" type="ORF">ACETAC_07260</name>
</gene>
<organism evidence="3 4">
    <name type="scientific">Aceticella autotrophica</name>
    <dbReference type="NCBI Taxonomy" id="2755338"/>
    <lineage>
        <taxon>Bacteria</taxon>
        <taxon>Bacillati</taxon>
        <taxon>Bacillota</taxon>
        <taxon>Clostridia</taxon>
        <taxon>Thermoanaerobacterales</taxon>
        <taxon>Thermoanaerobacteraceae</taxon>
        <taxon>Aceticella</taxon>
    </lineage>
</organism>
<protein>
    <submittedName>
        <fullName evidence="3">Copper amine oxidase N-terminal domain-containing protein</fullName>
    </submittedName>
</protein>
<feature type="domain" description="Copper amine oxidase-like N-terminal" evidence="2">
    <location>
        <begin position="73"/>
        <end position="178"/>
    </location>
</feature>
<dbReference type="RefSeq" id="WP_284679376.1">
    <property type="nucleotide sequence ID" value="NZ_CP060096.1"/>
</dbReference>
<sequence length="206" mass="22990">MKKIIAFTLTGVLLFTSGLTVYARQKGYNPKAKTEMTTTSQEGIKEQTQTNEQTRDKNQISLSVKEFKGKISIKGKKVNFDILPVLKGDKILIPVRAIMNGFGAEVYWDPQTQTVTISKDNITIKIIIGESKVYVNGKEETIDVPATLVNSRTLVPLRFILETFNKNVNYDKKTGDVDIEDKNNNTVTNDVYGNTNSTVTNSVYGQ</sequence>
<evidence type="ECO:0000313" key="3">
    <source>
        <dbReference type="EMBL" id="QSZ26696.1"/>
    </source>
</evidence>
<keyword evidence="4" id="KW-1185">Reference proteome</keyword>
<name>A0A975G9V3_9THEO</name>
<feature type="compositionally biased region" description="Polar residues" evidence="1">
    <location>
        <begin position="35"/>
        <end position="52"/>
    </location>
</feature>